<reference evidence="1" key="1">
    <citation type="journal article" date="2021" name="Proc. Natl. Acad. Sci. U.S.A.">
        <title>Global biogeography of chemosynthetic symbionts reveals both localized and globally distributed symbiont groups. .</title>
        <authorList>
            <person name="Osvatic J.T."/>
            <person name="Wilkins L.G.E."/>
            <person name="Leibrecht L."/>
            <person name="Leray M."/>
            <person name="Zauner S."/>
            <person name="Polzin J."/>
            <person name="Camacho Y."/>
            <person name="Gros O."/>
            <person name="van Gils J.A."/>
            <person name="Eisen J.A."/>
            <person name="Petersen J.M."/>
            <person name="Yuen B."/>
        </authorList>
    </citation>
    <scope>NUCLEOTIDE SEQUENCE</scope>
    <source>
        <strain evidence="1">MAGclacostrist055</strain>
    </source>
</reference>
<comment type="caution">
    <text evidence="1">The sequence shown here is derived from an EMBL/GenBank/DDBJ whole genome shotgun (WGS) entry which is preliminary data.</text>
</comment>
<sequence>MPTIFEAKMDGSNAIRYFHISMVRFYLDQAYENCSKAKEDCQEGLLLASSVTGIVFSAMSIESFVNEVCEDVIPKEELKDFIHLRRSYRKEKGESSVAAKVRILFKLKFDQDVPEIIMAGIEETISLRNNLVHYKLSEMAGKYILPPVAKTPTSDGQFMHTIDFTVMPERVEPPFIQKVSGLAAASCFNSALSLINEWGSLHGEKDSIPGLQKIT</sequence>
<name>A0A9E4NR52_9GAMM</name>
<evidence type="ECO:0000313" key="1">
    <source>
        <dbReference type="EMBL" id="MCG7981065.1"/>
    </source>
</evidence>
<protein>
    <submittedName>
        <fullName evidence="1">Uncharacterized protein</fullName>
    </submittedName>
</protein>
<accession>A0A9E4NR52</accession>
<gene>
    <name evidence="1" type="ORF">JAY77_23330</name>
</gene>
<proteinExistence type="predicted"/>
<evidence type="ECO:0000313" key="2">
    <source>
        <dbReference type="Proteomes" id="UP000886674"/>
    </source>
</evidence>
<dbReference type="AlphaFoldDB" id="A0A9E4NR52"/>
<organism evidence="1 2">
    <name type="scientific">Candidatus Thiodiazotropha taylori</name>
    <dbReference type="NCBI Taxonomy" id="2792791"/>
    <lineage>
        <taxon>Bacteria</taxon>
        <taxon>Pseudomonadati</taxon>
        <taxon>Pseudomonadota</taxon>
        <taxon>Gammaproteobacteria</taxon>
        <taxon>Chromatiales</taxon>
        <taxon>Sedimenticolaceae</taxon>
        <taxon>Candidatus Thiodiazotropha</taxon>
    </lineage>
</organism>
<dbReference type="Proteomes" id="UP000886674">
    <property type="component" value="Unassembled WGS sequence"/>
</dbReference>
<dbReference type="EMBL" id="JAEPCR010000191">
    <property type="protein sequence ID" value="MCG7981065.1"/>
    <property type="molecule type" value="Genomic_DNA"/>
</dbReference>